<keyword evidence="4" id="KW-1185">Reference proteome</keyword>
<dbReference type="InterPro" id="IPR004360">
    <property type="entry name" value="Glyas_Fos-R_dOase_dom"/>
</dbReference>
<dbReference type="PROSITE" id="PS51819">
    <property type="entry name" value="VOC"/>
    <property type="match status" value="1"/>
</dbReference>
<reference evidence="4" key="1">
    <citation type="submission" date="2016-11" db="EMBL/GenBank/DDBJ databases">
        <authorList>
            <person name="Varghese N."/>
            <person name="Submissions S."/>
        </authorList>
    </citation>
    <scope>NUCLEOTIDE SEQUENCE [LARGE SCALE GENOMIC DNA]</scope>
    <source>
        <strain evidence="4">USBA-503</strain>
    </source>
</reference>
<sequence>MLVGGLHHIEIYVSDLQRSAEFWGWFLPELGFEPFQEWDEGRSWKLNDTYLVFVQAKRKHLDIPYNRCRVGLNHLAFHADSRQQVDDLTEKVRAKGMTILYEDRHLYAGGANHYALFFEDPDRIKVEVVAPS</sequence>
<organism evidence="3 4">
    <name type="scientific">Alicyclobacillus tolerans</name>
    <dbReference type="NCBI Taxonomy" id="90970"/>
    <lineage>
        <taxon>Bacteria</taxon>
        <taxon>Bacillati</taxon>
        <taxon>Bacillota</taxon>
        <taxon>Bacilli</taxon>
        <taxon>Bacillales</taxon>
        <taxon>Alicyclobacillaceae</taxon>
        <taxon>Alicyclobacillus</taxon>
    </lineage>
</organism>
<dbReference type="GO" id="GO:0046872">
    <property type="term" value="F:metal ion binding"/>
    <property type="evidence" value="ECO:0007669"/>
    <property type="project" value="UniProtKB-KW"/>
</dbReference>
<dbReference type="OrthoDB" id="5296884at2"/>
<dbReference type="Pfam" id="PF00903">
    <property type="entry name" value="Glyoxalase"/>
    <property type="match status" value="1"/>
</dbReference>
<proteinExistence type="predicted"/>
<keyword evidence="3" id="KW-0223">Dioxygenase</keyword>
<dbReference type="Gene3D" id="3.10.180.10">
    <property type="entry name" value="2,3-Dihydroxybiphenyl 1,2-Dioxygenase, domain 1"/>
    <property type="match status" value="1"/>
</dbReference>
<feature type="domain" description="VOC" evidence="2">
    <location>
        <begin position="5"/>
        <end position="131"/>
    </location>
</feature>
<evidence type="ECO:0000313" key="3">
    <source>
        <dbReference type="EMBL" id="SHJ71914.1"/>
    </source>
</evidence>
<dbReference type="GO" id="GO:0051213">
    <property type="term" value="F:dioxygenase activity"/>
    <property type="evidence" value="ECO:0007669"/>
    <property type="project" value="UniProtKB-KW"/>
</dbReference>
<dbReference type="PANTHER" id="PTHR36113:SF6">
    <property type="entry name" value="FOSFOMYCIN RESISTANCE PROTEIN FOSX"/>
    <property type="match status" value="1"/>
</dbReference>
<evidence type="ECO:0000256" key="1">
    <source>
        <dbReference type="ARBA" id="ARBA00022723"/>
    </source>
</evidence>
<protein>
    <submittedName>
        <fullName evidence="3">Catechol 2,3-dioxygenase</fullName>
    </submittedName>
</protein>
<accession>A0A1M6LL46</accession>
<dbReference type="Proteomes" id="UP000184016">
    <property type="component" value="Unassembled WGS sequence"/>
</dbReference>
<dbReference type="InterPro" id="IPR051332">
    <property type="entry name" value="Fosfomycin_Res_Enzymes"/>
</dbReference>
<dbReference type="AlphaFoldDB" id="A0A1M6LL46"/>
<dbReference type="SUPFAM" id="SSF54593">
    <property type="entry name" value="Glyoxalase/Bleomycin resistance protein/Dihydroxybiphenyl dioxygenase"/>
    <property type="match status" value="1"/>
</dbReference>
<evidence type="ECO:0000259" key="2">
    <source>
        <dbReference type="PROSITE" id="PS51819"/>
    </source>
</evidence>
<name>A0A1M6LL46_9BACL</name>
<keyword evidence="1" id="KW-0479">Metal-binding</keyword>
<gene>
    <name evidence="3" type="ORF">SAMN05443507_1036</name>
</gene>
<dbReference type="PANTHER" id="PTHR36113">
    <property type="entry name" value="LYASE, PUTATIVE-RELATED-RELATED"/>
    <property type="match status" value="1"/>
</dbReference>
<dbReference type="InterPro" id="IPR037523">
    <property type="entry name" value="VOC_core"/>
</dbReference>
<dbReference type="InterPro" id="IPR029068">
    <property type="entry name" value="Glyas_Bleomycin-R_OHBP_Dase"/>
</dbReference>
<dbReference type="EMBL" id="FRAF01000003">
    <property type="protein sequence ID" value="SHJ71914.1"/>
    <property type="molecule type" value="Genomic_DNA"/>
</dbReference>
<dbReference type="CDD" id="cd07242">
    <property type="entry name" value="VOC_BsYqjT"/>
    <property type="match status" value="1"/>
</dbReference>
<dbReference type="STRING" id="1830138.SAMN05443507_1036"/>
<evidence type="ECO:0000313" key="4">
    <source>
        <dbReference type="Proteomes" id="UP000184016"/>
    </source>
</evidence>
<dbReference type="RefSeq" id="WP_072872929.1">
    <property type="nucleotide sequence ID" value="NZ_FRAF01000003.1"/>
</dbReference>
<keyword evidence="3" id="KW-0560">Oxidoreductase</keyword>